<dbReference type="EMBL" id="JBEPEK010000129">
    <property type="protein sequence ID" value="MER7181625.1"/>
    <property type="molecule type" value="Genomic_DNA"/>
</dbReference>
<evidence type="ECO:0000313" key="3">
    <source>
        <dbReference type="Proteomes" id="UP001474181"/>
    </source>
</evidence>
<evidence type="ECO:0000256" key="1">
    <source>
        <dbReference type="SAM" id="Phobius"/>
    </source>
</evidence>
<sequence length="48" mass="5039">MTTHRAPKPAADPAQSAERAVNAALVLAAVAGFAWIAGMLYTVVQWQS</sequence>
<dbReference type="RefSeq" id="WP_174856069.1">
    <property type="nucleotide sequence ID" value="NZ_BCFL01000038.1"/>
</dbReference>
<protein>
    <recommendedName>
        <fullName evidence="4">Integral membrane protein</fullName>
    </recommendedName>
</protein>
<evidence type="ECO:0008006" key="4">
    <source>
        <dbReference type="Google" id="ProtNLM"/>
    </source>
</evidence>
<evidence type="ECO:0000313" key="2">
    <source>
        <dbReference type="EMBL" id="MER7181625.1"/>
    </source>
</evidence>
<feature type="transmembrane region" description="Helical" evidence="1">
    <location>
        <begin position="20"/>
        <end position="44"/>
    </location>
</feature>
<keyword evidence="3" id="KW-1185">Reference proteome</keyword>
<keyword evidence="1" id="KW-1133">Transmembrane helix</keyword>
<keyword evidence="1" id="KW-0812">Transmembrane</keyword>
<organism evidence="2 3">
    <name type="scientific">Streptomyces hyaluromycini</name>
    <dbReference type="NCBI Taxonomy" id="1377993"/>
    <lineage>
        <taxon>Bacteria</taxon>
        <taxon>Bacillati</taxon>
        <taxon>Actinomycetota</taxon>
        <taxon>Actinomycetes</taxon>
        <taxon>Kitasatosporales</taxon>
        <taxon>Streptomycetaceae</taxon>
        <taxon>Streptomyces</taxon>
    </lineage>
</organism>
<keyword evidence="1" id="KW-0472">Membrane</keyword>
<reference evidence="2 3" key="1">
    <citation type="submission" date="2024-06" db="EMBL/GenBank/DDBJ databases">
        <title>The Natural Products Discovery Center: Release of the First 8490 Sequenced Strains for Exploring Actinobacteria Biosynthetic Diversity.</title>
        <authorList>
            <person name="Kalkreuter E."/>
            <person name="Kautsar S.A."/>
            <person name="Yang D."/>
            <person name="Bader C.D."/>
            <person name="Teijaro C.N."/>
            <person name="Fluegel L."/>
            <person name="Davis C.M."/>
            <person name="Simpson J.R."/>
            <person name="Lauterbach L."/>
            <person name="Steele A.D."/>
            <person name="Gui C."/>
            <person name="Meng S."/>
            <person name="Li G."/>
            <person name="Viehrig K."/>
            <person name="Ye F."/>
            <person name="Su P."/>
            <person name="Kiefer A.F."/>
            <person name="Nichols A."/>
            <person name="Cepeda A.J."/>
            <person name="Yan W."/>
            <person name="Fan B."/>
            <person name="Jiang Y."/>
            <person name="Adhikari A."/>
            <person name="Zheng C.-J."/>
            <person name="Schuster L."/>
            <person name="Cowan T.M."/>
            <person name="Smanski M.J."/>
            <person name="Chevrette M.G."/>
            <person name="De Carvalho L.P.S."/>
            <person name="Shen B."/>
        </authorList>
    </citation>
    <scope>NUCLEOTIDE SEQUENCE [LARGE SCALE GENOMIC DNA]</scope>
    <source>
        <strain evidence="2 3">NPDC000234</strain>
    </source>
</reference>
<proteinExistence type="predicted"/>
<dbReference type="NCBIfam" id="NF046122">
    <property type="entry name" value="morpho_MmpA"/>
    <property type="match status" value="1"/>
</dbReference>
<name>A0ABV1WXZ5_9ACTN</name>
<accession>A0ABV1WXZ5</accession>
<dbReference type="Proteomes" id="UP001474181">
    <property type="component" value="Unassembled WGS sequence"/>
</dbReference>
<comment type="caution">
    <text evidence="2">The sequence shown here is derived from an EMBL/GenBank/DDBJ whole genome shotgun (WGS) entry which is preliminary data.</text>
</comment>
<gene>
    <name evidence="2" type="ORF">ABT404_19435</name>
</gene>
<dbReference type="InterPro" id="IPR059130">
    <property type="entry name" value="MmpA_put"/>
</dbReference>